<reference evidence="1 2" key="1">
    <citation type="submission" date="2016-04" db="EMBL/GenBank/DDBJ databases">
        <title>Genome analyses suggest a sexual origin of heterokaryosis in a supposedly ancient asexual fungus.</title>
        <authorList>
            <person name="Ropars J."/>
            <person name="Sedzielewska K."/>
            <person name="Noel J."/>
            <person name="Charron P."/>
            <person name="Farinelli L."/>
            <person name="Marton T."/>
            <person name="Kruger M."/>
            <person name="Pelin A."/>
            <person name="Brachmann A."/>
            <person name="Corradi N."/>
        </authorList>
    </citation>
    <scope>NUCLEOTIDE SEQUENCE [LARGE SCALE GENOMIC DNA]</scope>
    <source>
        <strain evidence="1 2">C2</strain>
    </source>
</reference>
<sequence length="67" mass="7484">MHLEAKIASKAADLENRLAYFSKTRSEKDVATQAASIKIRQEINIALGNRGFSDILRNENDKAQEHG</sequence>
<dbReference type="Proteomes" id="UP000233469">
    <property type="component" value="Unassembled WGS sequence"/>
</dbReference>
<dbReference type="AlphaFoldDB" id="A0A2N1MYS4"/>
<evidence type="ECO:0000313" key="2">
    <source>
        <dbReference type="Proteomes" id="UP000233469"/>
    </source>
</evidence>
<proteinExistence type="predicted"/>
<protein>
    <submittedName>
        <fullName evidence="1">Uncharacterized protein</fullName>
    </submittedName>
</protein>
<organism evidence="1 2">
    <name type="scientific">Rhizophagus irregularis</name>
    <dbReference type="NCBI Taxonomy" id="588596"/>
    <lineage>
        <taxon>Eukaryota</taxon>
        <taxon>Fungi</taxon>
        <taxon>Fungi incertae sedis</taxon>
        <taxon>Mucoromycota</taxon>
        <taxon>Glomeromycotina</taxon>
        <taxon>Glomeromycetes</taxon>
        <taxon>Glomerales</taxon>
        <taxon>Glomeraceae</taxon>
        <taxon>Rhizophagus</taxon>
    </lineage>
</organism>
<name>A0A2N1MYS4_9GLOM</name>
<gene>
    <name evidence="1" type="ORF">RhiirC2_752989</name>
</gene>
<comment type="caution">
    <text evidence="1">The sequence shown here is derived from an EMBL/GenBank/DDBJ whole genome shotgun (WGS) entry which is preliminary data.</text>
</comment>
<dbReference type="EMBL" id="LLXL01001054">
    <property type="protein sequence ID" value="PKK66740.1"/>
    <property type="molecule type" value="Genomic_DNA"/>
</dbReference>
<reference evidence="1 2" key="2">
    <citation type="submission" date="2017-10" db="EMBL/GenBank/DDBJ databases">
        <title>Extensive intraspecific genome diversity in a model arbuscular mycorrhizal fungus.</title>
        <authorList>
            <person name="Chen E.C.H."/>
            <person name="Morin E."/>
            <person name="Baudet D."/>
            <person name="Noel J."/>
            <person name="Ndikumana S."/>
            <person name="Charron P."/>
            <person name="St-Onge C."/>
            <person name="Giorgi J."/>
            <person name="Grigoriev I.V."/>
            <person name="Roux C."/>
            <person name="Martin F.M."/>
            <person name="Corradi N."/>
        </authorList>
    </citation>
    <scope>NUCLEOTIDE SEQUENCE [LARGE SCALE GENOMIC DNA]</scope>
    <source>
        <strain evidence="1 2">C2</strain>
    </source>
</reference>
<accession>A0A2N1MYS4</accession>
<evidence type="ECO:0000313" key="1">
    <source>
        <dbReference type="EMBL" id="PKK66740.1"/>
    </source>
</evidence>